<dbReference type="SMART" id="SM01294">
    <property type="entry name" value="PKS_PP_betabranch"/>
    <property type="match status" value="1"/>
</dbReference>
<dbReference type="Pfam" id="PF16197">
    <property type="entry name" value="KAsynt_C_assoc"/>
    <property type="match status" value="2"/>
</dbReference>
<keyword evidence="11" id="KW-1185">Reference proteome</keyword>
<reference evidence="10 11" key="1">
    <citation type="submission" date="2024-09" db="EMBL/GenBank/DDBJ databases">
        <title>The Natural Products Discovery Center: Release of the First 8490 Sequenced Strains for Exploring Actinobacteria Biosynthetic Diversity.</title>
        <authorList>
            <person name="Kalkreuter E."/>
            <person name="Kautsar S.A."/>
            <person name="Yang D."/>
            <person name="Bader C.D."/>
            <person name="Teijaro C.N."/>
            <person name="Fluegel L."/>
            <person name="Davis C.M."/>
            <person name="Simpson J.R."/>
            <person name="Lauterbach L."/>
            <person name="Steele A.D."/>
            <person name="Gui C."/>
            <person name="Meng S."/>
            <person name="Li G."/>
            <person name="Viehrig K."/>
            <person name="Ye F."/>
            <person name="Su P."/>
            <person name="Kiefer A.F."/>
            <person name="Nichols A."/>
            <person name="Cepeda A.J."/>
            <person name="Yan W."/>
            <person name="Fan B."/>
            <person name="Jiang Y."/>
            <person name="Adhikari A."/>
            <person name="Zheng C.-J."/>
            <person name="Schuster L."/>
            <person name="Cowan T.M."/>
            <person name="Smanski M.J."/>
            <person name="Chevrette M.G."/>
            <person name="De Carvalho L.P.S."/>
            <person name="Shen B."/>
        </authorList>
    </citation>
    <scope>NUCLEOTIDE SEQUENCE [LARGE SCALE GENOMIC DNA]</scope>
    <source>
        <strain evidence="10 11">NPDC058753</strain>
    </source>
</reference>
<dbReference type="Gene3D" id="3.40.366.10">
    <property type="entry name" value="Malonyl-Coenzyme A Acyl Carrier Protein, domain 2"/>
    <property type="match status" value="2"/>
</dbReference>
<feature type="region of interest" description="Disordered" evidence="7">
    <location>
        <begin position="1049"/>
        <end position="1068"/>
    </location>
</feature>
<keyword evidence="4" id="KW-0045">Antibiotic biosynthesis</keyword>
<dbReference type="InterPro" id="IPR014030">
    <property type="entry name" value="Ketoacyl_synth_N"/>
</dbReference>
<dbReference type="InterPro" id="IPR006162">
    <property type="entry name" value="Ppantetheine_attach_site"/>
</dbReference>
<proteinExistence type="predicted"/>
<evidence type="ECO:0000256" key="2">
    <source>
        <dbReference type="ARBA" id="ARBA00022553"/>
    </source>
</evidence>
<keyword evidence="5" id="KW-0511">Multifunctional enzyme</keyword>
<dbReference type="SMART" id="SM00825">
    <property type="entry name" value="PKS_KS"/>
    <property type="match status" value="2"/>
</dbReference>
<dbReference type="InterPro" id="IPR032821">
    <property type="entry name" value="PKS_assoc"/>
</dbReference>
<dbReference type="InterPro" id="IPR016039">
    <property type="entry name" value="Thiolase-like"/>
</dbReference>
<keyword evidence="6" id="KW-0012">Acyltransferase</keyword>
<dbReference type="InterPro" id="IPR014043">
    <property type="entry name" value="Acyl_transferase_dom"/>
</dbReference>
<dbReference type="PROSITE" id="PS00606">
    <property type="entry name" value="KS3_1"/>
    <property type="match status" value="1"/>
</dbReference>
<name>A0ABW6GW61_9ACTN</name>
<gene>
    <name evidence="10" type="ORF">ACFW6T_33085</name>
</gene>
<dbReference type="InterPro" id="IPR016035">
    <property type="entry name" value="Acyl_Trfase/lysoPLipase"/>
</dbReference>
<evidence type="ECO:0000256" key="7">
    <source>
        <dbReference type="SAM" id="MobiDB-lite"/>
    </source>
</evidence>
<dbReference type="Gene3D" id="3.40.47.10">
    <property type="match status" value="2"/>
</dbReference>
<dbReference type="SMART" id="SM00827">
    <property type="entry name" value="PKS_AT"/>
    <property type="match status" value="1"/>
</dbReference>
<dbReference type="Pfam" id="PF02801">
    <property type="entry name" value="Ketoacyl-synt_C"/>
    <property type="match status" value="2"/>
</dbReference>
<dbReference type="Pfam" id="PF00109">
    <property type="entry name" value="ketoacyl-synt"/>
    <property type="match status" value="2"/>
</dbReference>
<dbReference type="CDD" id="cd00833">
    <property type="entry name" value="PKS"/>
    <property type="match status" value="2"/>
</dbReference>
<dbReference type="InterPro" id="IPR036736">
    <property type="entry name" value="ACP-like_sf"/>
</dbReference>
<dbReference type="Gene3D" id="1.10.1200.10">
    <property type="entry name" value="ACP-like"/>
    <property type="match status" value="1"/>
</dbReference>
<keyword evidence="1" id="KW-0596">Phosphopantetheine</keyword>
<evidence type="ECO:0000256" key="4">
    <source>
        <dbReference type="ARBA" id="ARBA00023194"/>
    </source>
</evidence>
<evidence type="ECO:0000313" key="10">
    <source>
        <dbReference type="EMBL" id="MFE1356809.1"/>
    </source>
</evidence>
<evidence type="ECO:0000313" key="11">
    <source>
        <dbReference type="Proteomes" id="UP001599542"/>
    </source>
</evidence>
<keyword evidence="2" id="KW-0597">Phosphoprotein</keyword>
<dbReference type="Gene3D" id="3.30.70.3290">
    <property type="match status" value="2"/>
</dbReference>
<evidence type="ECO:0000259" key="9">
    <source>
        <dbReference type="PROSITE" id="PS52004"/>
    </source>
</evidence>
<dbReference type="InterPro" id="IPR014031">
    <property type="entry name" value="Ketoacyl_synth_C"/>
</dbReference>
<dbReference type="InterPro" id="IPR020841">
    <property type="entry name" value="PKS_Beta-ketoAc_synthase_dom"/>
</dbReference>
<feature type="domain" description="Ketosynthase family 3 (KS3)" evidence="9">
    <location>
        <begin position="1069"/>
        <end position="1494"/>
    </location>
</feature>
<dbReference type="InterPro" id="IPR016036">
    <property type="entry name" value="Malonyl_transacylase_ACP-bd"/>
</dbReference>
<dbReference type="InterPro" id="IPR001227">
    <property type="entry name" value="Ac_transferase_dom_sf"/>
</dbReference>
<dbReference type="PROSITE" id="PS52004">
    <property type="entry name" value="KS3_2"/>
    <property type="match status" value="2"/>
</dbReference>
<dbReference type="InterPro" id="IPR018201">
    <property type="entry name" value="Ketoacyl_synth_AS"/>
</dbReference>
<dbReference type="Proteomes" id="UP001599542">
    <property type="component" value="Unassembled WGS sequence"/>
</dbReference>
<dbReference type="PANTHER" id="PTHR43775">
    <property type="entry name" value="FATTY ACID SYNTHASE"/>
    <property type="match status" value="1"/>
</dbReference>
<dbReference type="InterPro" id="IPR020806">
    <property type="entry name" value="PKS_PP-bd"/>
</dbReference>
<dbReference type="PANTHER" id="PTHR43775:SF51">
    <property type="entry name" value="INACTIVE PHENOLPHTHIOCEROL SYNTHESIS POLYKETIDE SYNTHASE TYPE I PKS1-RELATED"/>
    <property type="match status" value="1"/>
</dbReference>
<feature type="non-terminal residue" evidence="10">
    <location>
        <position position="1737"/>
    </location>
</feature>
<evidence type="ECO:0000259" key="8">
    <source>
        <dbReference type="PROSITE" id="PS50075"/>
    </source>
</evidence>
<comment type="caution">
    <text evidence="10">The sequence shown here is derived from an EMBL/GenBank/DDBJ whole genome shotgun (WGS) entry which is preliminary data.</text>
</comment>
<dbReference type="SUPFAM" id="SSF47336">
    <property type="entry name" value="ACP-like"/>
    <property type="match status" value="1"/>
</dbReference>
<dbReference type="InterPro" id="IPR050091">
    <property type="entry name" value="PKS_NRPS_Biosynth_Enz"/>
</dbReference>
<accession>A0ABW6GW61</accession>
<dbReference type="PROSITE" id="PS00012">
    <property type="entry name" value="PHOSPHOPANTETHEINE"/>
    <property type="match status" value="1"/>
</dbReference>
<feature type="domain" description="Carrier" evidence="8">
    <location>
        <begin position="971"/>
        <end position="1046"/>
    </location>
</feature>
<evidence type="ECO:0000256" key="3">
    <source>
        <dbReference type="ARBA" id="ARBA00022679"/>
    </source>
</evidence>
<dbReference type="EMBL" id="JBHYPX010000105">
    <property type="protein sequence ID" value="MFE1356809.1"/>
    <property type="molecule type" value="Genomic_DNA"/>
</dbReference>
<evidence type="ECO:0000256" key="5">
    <source>
        <dbReference type="ARBA" id="ARBA00023268"/>
    </source>
</evidence>
<evidence type="ECO:0000256" key="6">
    <source>
        <dbReference type="ARBA" id="ARBA00023315"/>
    </source>
</evidence>
<dbReference type="Pfam" id="PF00550">
    <property type="entry name" value="PP-binding"/>
    <property type="match status" value="1"/>
</dbReference>
<feature type="domain" description="Ketosynthase family 3 (KS3)" evidence="9">
    <location>
        <begin position="16"/>
        <end position="437"/>
    </location>
</feature>
<dbReference type="Pfam" id="PF00698">
    <property type="entry name" value="Acyl_transf_1"/>
    <property type="match status" value="2"/>
</dbReference>
<dbReference type="SUPFAM" id="SSF52151">
    <property type="entry name" value="FabD/lysophospholipase-like"/>
    <property type="match status" value="2"/>
</dbReference>
<evidence type="ECO:0000256" key="1">
    <source>
        <dbReference type="ARBA" id="ARBA00022450"/>
    </source>
</evidence>
<dbReference type="Gene3D" id="3.30.70.250">
    <property type="entry name" value="Malonyl-CoA ACP transacylase, ACP-binding"/>
    <property type="match status" value="1"/>
</dbReference>
<dbReference type="SMART" id="SM00823">
    <property type="entry name" value="PKS_PP"/>
    <property type="match status" value="1"/>
</dbReference>
<organism evidence="10 11">
    <name type="scientific">Kitasatospora phosalacinea</name>
    <dbReference type="NCBI Taxonomy" id="2065"/>
    <lineage>
        <taxon>Bacteria</taxon>
        <taxon>Bacillati</taxon>
        <taxon>Actinomycetota</taxon>
        <taxon>Actinomycetes</taxon>
        <taxon>Kitasatosporales</taxon>
        <taxon>Streptomycetaceae</taxon>
        <taxon>Kitasatospora</taxon>
    </lineage>
</organism>
<dbReference type="InterPro" id="IPR009081">
    <property type="entry name" value="PP-bd_ACP"/>
</dbReference>
<dbReference type="SUPFAM" id="SSF53901">
    <property type="entry name" value="Thiolase-like"/>
    <property type="match status" value="2"/>
</dbReference>
<protein>
    <submittedName>
        <fullName evidence="10">Beta-ketoacyl synthase N-terminal-like domain-containing protein</fullName>
    </submittedName>
</protein>
<dbReference type="RefSeq" id="WP_380564092.1">
    <property type="nucleotide sequence ID" value="NZ_JBHYPX010000105.1"/>
</dbReference>
<sequence>MRDGSVPGGSVPDGEERAVAVVGLSCRLPQAPDPEAFWRLLRAGRSAVTPTPPDRWRPEGPGDQAAADVPGAGYGGFLDSVDTFDAEFFGLSPREAAATDPQQRLVLELAWEALEDARLLPAALAGTRTGVYVGAMHDDYAALLHRRGGSALTAHSNTGLNRGVIANRVSYALGLNGPSLTVDSAQSSALVAVHLAAESVRRGECDLALAGGVNLNLTLAGTVAAARFGGLSPRGRCAVLDAEADGYVRGEGGGLVLLKPLAAALADGDRIHGVLLGSAVNNDGATPGLTVPDRSAQQRVVRAAHRRAGTSPEQVQYVELHGTGTRVGDPVEAAALGEALGRDRTVPLVVGSAKTNVGHLEGAAGIVGLLKALLSIRHRELPASLNFRTPNPDVPLAELGLEVRTGTGAWPSPGERLVAGVSSFGMGGTNCHVVVAEPPRAGVRAEAGPEARPEARSDARPVLWPLAARGPEALRAQATRLAERLTGTGTGSDGGPTPATVGYSLATTRTQFEHRAVLVGRDRDELLAGLTALGRGEPAPGLVTGTGTGIGTGTGTADRAGGLAFLFSGQGSQRAGAGKELYRTEPVFAAALDEVCAELDRHLDRPLREVLFAEPGSAAAALLDRTGCTQPALFAVEVALFRLLESWGVVPDRLFGHSVGELAAAHVAGVLDLADAATLVTARGRLMEALPAGGAMVALEVSEEEVRPLLAAADGSVDLAAVNGPRAVVVSGDERAVAEIADAVRELSRRARKLTVNHAFHSPHMDAMLAEFRTVAAALRYAPPRIPVVSDVTGRPATAEQLCSPDYWVRHVRAAVRFETGITTLLELGTTAFLELGPDGVLTAMARDCLAGQRAVLLPTMRRTSRDEAHTLLTAVAGLHVHGRTPDWERLFDGTGAGRTDLPGYAFQRTRHWYPETAAPVTAAPVTTAPVTTAPVTAAPVTAAPAAPAPAVPESAAAPRPARAGAVERGQDLLDLVRREAALVLGHAADTAVDPDRPFKDLGFDSLLAVELRDRLGERTGLALESGLLFNHPTPGALARHLADLQADPAELPDPQPADRDGSTAATTDDPVAIVGIGCRLPGGVASPEDLWRLVAEGRDAIGTLPADRGWDLDALYDPDPERVGTSYCREGGFLHGATGFDAAFFGISPREAAAMDPQQRLLLETAWEAVERSGIDPGALRGTRTGVFVGGTALEYGPRLHEAGEDTGGYLLTGSTTSVMSGRIAYALGLEGPAVTVDTACSSSLVAVHLAAQALRRGECSLALAGGVTVMSTPGMLTEFSRQRGLAPDGRCKAFAAGADGTAWAEGVGLLVLERLSEARRNGHRVLAVVRGSAVNQDGASNGLTAPSGPAQQRVIRQALADAGLTAADVDVVEAHGTGTKLGDPIEAEALIATYGAARSAERPLWLGSLKSNIGHAQAAAGVAGVIKMVEALRRGELPRTLHVDAPSPHVDWSAGTVELLTEHRSWEGEGLRRAAVSSFGISGTNAHLILEQAPEAERPTPAEVDGPLVWPLSAVGEAALREQAERLLAFVTAEDRDPAAVARALATTRAALSHRAVVVGADRAGLVAGLGALVEGRSSSGVVAGRVVSGGRVAFLFTGQGAQRVGMGRELYGAFPVFAAAVDELCGHLDPLLGRSLRELMFEGPAEVLDRTEYTQPALFVFEVALFRLVVSLGVVPGVLVGHSVGEVGAACVAGVLSVGDACRLVVARGGLMGSVGGGGVMVSVEASESVVRGV</sequence>
<dbReference type="SUPFAM" id="SSF55048">
    <property type="entry name" value="Probable ACP-binding domain of malonyl-CoA ACP transacylase"/>
    <property type="match status" value="1"/>
</dbReference>
<dbReference type="PROSITE" id="PS50075">
    <property type="entry name" value="CARRIER"/>
    <property type="match status" value="1"/>
</dbReference>
<keyword evidence="3" id="KW-0808">Transferase</keyword>